<dbReference type="InterPro" id="IPR012338">
    <property type="entry name" value="Beta-lactam/transpept-like"/>
</dbReference>
<dbReference type="GO" id="GO:0009002">
    <property type="term" value="F:serine-type D-Ala-D-Ala carboxypeptidase activity"/>
    <property type="evidence" value="ECO:0007669"/>
    <property type="project" value="InterPro"/>
</dbReference>
<dbReference type="PANTHER" id="PTHR30627:SF2">
    <property type="entry name" value="PEPTIDOGLYCAN D,D-TRANSPEPTIDASE MRDA"/>
    <property type="match status" value="1"/>
</dbReference>
<accession>A0A1F5SJB7</accession>
<dbReference type="GO" id="GO:0005886">
    <property type="term" value="C:plasma membrane"/>
    <property type="evidence" value="ECO:0007669"/>
    <property type="project" value="UniProtKB-SubCell"/>
</dbReference>
<feature type="domain" description="Penicillin-binding protein transpeptidase" evidence="14">
    <location>
        <begin position="326"/>
        <end position="652"/>
    </location>
</feature>
<dbReference type="GO" id="GO:0009252">
    <property type="term" value="P:peptidoglycan biosynthetic process"/>
    <property type="evidence" value="ECO:0007669"/>
    <property type="project" value="UniProtKB-KW"/>
</dbReference>
<dbReference type="PANTHER" id="PTHR30627">
    <property type="entry name" value="PEPTIDOGLYCAN D,D-TRANSPEPTIDASE"/>
    <property type="match status" value="1"/>
</dbReference>
<dbReference type="NCBIfam" id="TIGR03423">
    <property type="entry name" value="pbp2_mrdA"/>
    <property type="match status" value="1"/>
</dbReference>
<name>A0A1F5SJB7_9BACT</name>
<dbReference type="InterPro" id="IPR001460">
    <property type="entry name" value="PCN-bd_Tpept"/>
</dbReference>
<evidence type="ECO:0000259" key="14">
    <source>
        <dbReference type="Pfam" id="PF00905"/>
    </source>
</evidence>
<evidence type="ECO:0000256" key="5">
    <source>
        <dbReference type="ARBA" id="ARBA00022670"/>
    </source>
</evidence>
<evidence type="ECO:0000256" key="12">
    <source>
        <dbReference type="ARBA" id="ARBA00023316"/>
    </source>
</evidence>
<evidence type="ECO:0000256" key="8">
    <source>
        <dbReference type="ARBA" id="ARBA00022960"/>
    </source>
</evidence>
<evidence type="ECO:0000256" key="13">
    <source>
        <dbReference type="SAM" id="Phobius"/>
    </source>
</evidence>
<feature type="domain" description="Penicillin-binding protein dimerisation" evidence="15">
    <location>
        <begin position="106"/>
        <end position="285"/>
    </location>
</feature>
<dbReference type="InterPro" id="IPR050515">
    <property type="entry name" value="Beta-lactam/transpept"/>
</dbReference>
<evidence type="ECO:0000256" key="11">
    <source>
        <dbReference type="ARBA" id="ARBA00023136"/>
    </source>
</evidence>
<evidence type="ECO:0000256" key="10">
    <source>
        <dbReference type="ARBA" id="ARBA00022989"/>
    </source>
</evidence>
<dbReference type="SUPFAM" id="SSF56519">
    <property type="entry name" value="Penicillin binding protein dimerisation domain"/>
    <property type="match status" value="1"/>
</dbReference>
<keyword evidence="10 13" id="KW-1133">Transmembrane helix</keyword>
<dbReference type="Proteomes" id="UP000178925">
    <property type="component" value="Unassembled WGS sequence"/>
</dbReference>
<sequence>MIRSYQKKFNKDANPFRIREGGIADAKLSAGYRLRWTEEGILGQREAEAPGDKVGRNISAHKLFWLAFFLVGGFALLFGKTAYLQTRQGGYYEGLANANRIRERVIAADRGVVYDQRRQILAYNTPVFYLQIIPADVAHYSDKEHLQDVIKIIGETLGGTVEQDIDYVLVRNETKTLESYQPQIIADDIEHDAALRLQLLFEGIPGLSIEVQSRRHYVLPALSLAHVLGYTGTITQAEHDALGTSYSLNDTLGKTGLEKQWETELRGVNGKRYVEVNALGQAERVISLQPSRDGYDLTLSLDAGLQQEMETELRAELATLHLKRAAAIALDPRNGDILALVSLPSFDSNDFSGGIDPAIYQKLITDENQPLFNRAIAGSFAVGSAFKPIVAAAALQEGVITPNTTLNSAGGIRVNEWFFPDWKAGGHGITNVRSALAWSVNTFFYTIGGGYQDFSGLGVQKITDYARLFGLGASLGIDLPNEASGFLPSKDWKEQAKGERWYIGDTYNISIGQGDIIATPLQVAAYTAFFANGGTLYRPHVVRELLNSNGSSARVITPEVIRHDFIDSQNISTVRAGMRDCVTYGSCRALSAISIPVAGKTGTAQWSSVKDTHAWFTGFAPYDDPQIVITVLIEEGGEGSAAAVPVAKRVLEWYFSRQ</sequence>
<keyword evidence="7" id="KW-0378">Hydrolase</keyword>
<dbReference type="Pfam" id="PF03717">
    <property type="entry name" value="PBP_dimer"/>
    <property type="match status" value="1"/>
</dbReference>
<evidence type="ECO:0000256" key="9">
    <source>
        <dbReference type="ARBA" id="ARBA00022984"/>
    </source>
</evidence>
<keyword evidence="12" id="KW-0961">Cell wall biogenesis/degradation</keyword>
<evidence type="ECO:0000256" key="4">
    <source>
        <dbReference type="ARBA" id="ARBA00022519"/>
    </source>
</evidence>
<evidence type="ECO:0000313" key="16">
    <source>
        <dbReference type="EMBL" id="OGF26626.1"/>
    </source>
</evidence>
<keyword evidence="5" id="KW-0645">Protease</keyword>
<dbReference type="SUPFAM" id="SSF56601">
    <property type="entry name" value="beta-lactamase/transpeptidase-like"/>
    <property type="match status" value="1"/>
</dbReference>
<evidence type="ECO:0000256" key="3">
    <source>
        <dbReference type="ARBA" id="ARBA00022475"/>
    </source>
</evidence>
<dbReference type="EMBL" id="MFGC01000038">
    <property type="protein sequence ID" value="OGF26626.1"/>
    <property type="molecule type" value="Genomic_DNA"/>
</dbReference>
<dbReference type="STRING" id="1797995.A2242_01565"/>
<keyword evidence="11 13" id="KW-0472">Membrane</keyword>
<feature type="transmembrane region" description="Helical" evidence="13">
    <location>
        <begin position="63"/>
        <end position="83"/>
    </location>
</feature>
<evidence type="ECO:0000256" key="2">
    <source>
        <dbReference type="ARBA" id="ARBA00004236"/>
    </source>
</evidence>
<dbReference type="GO" id="GO:0008658">
    <property type="term" value="F:penicillin binding"/>
    <property type="evidence" value="ECO:0007669"/>
    <property type="project" value="InterPro"/>
</dbReference>
<evidence type="ECO:0000256" key="7">
    <source>
        <dbReference type="ARBA" id="ARBA00022801"/>
    </source>
</evidence>
<dbReference type="GO" id="GO:0071555">
    <property type="term" value="P:cell wall organization"/>
    <property type="evidence" value="ECO:0007669"/>
    <property type="project" value="UniProtKB-KW"/>
</dbReference>
<dbReference type="GO" id="GO:0071972">
    <property type="term" value="F:peptidoglycan L,D-transpeptidase activity"/>
    <property type="evidence" value="ECO:0007669"/>
    <property type="project" value="TreeGrafter"/>
</dbReference>
<dbReference type="AlphaFoldDB" id="A0A1F5SJB7"/>
<dbReference type="InterPro" id="IPR017790">
    <property type="entry name" value="Penicillin-binding_protein_2"/>
</dbReference>
<dbReference type="GO" id="GO:0006508">
    <property type="term" value="P:proteolysis"/>
    <property type="evidence" value="ECO:0007669"/>
    <property type="project" value="UniProtKB-KW"/>
</dbReference>
<evidence type="ECO:0000259" key="15">
    <source>
        <dbReference type="Pfam" id="PF03717"/>
    </source>
</evidence>
<keyword evidence="4" id="KW-0997">Cell inner membrane</keyword>
<evidence type="ECO:0000313" key="17">
    <source>
        <dbReference type="Proteomes" id="UP000178925"/>
    </source>
</evidence>
<evidence type="ECO:0000256" key="6">
    <source>
        <dbReference type="ARBA" id="ARBA00022692"/>
    </source>
</evidence>
<comment type="caution">
    <text evidence="16">The sequence shown here is derived from an EMBL/GenBank/DDBJ whole genome shotgun (WGS) entry which is preliminary data.</text>
</comment>
<dbReference type="Gene3D" id="3.90.1310.10">
    <property type="entry name" value="Penicillin-binding protein 2a (Domain 2)"/>
    <property type="match status" value="1"/>
</dbReference>
<keyword evidence="3" id="KW-1003">Cell membrane</keyword>
<dbReference type="Pfam" id="PF00905">
    <property type="entry name" value="Transpeptidase"/>
    <property type="match status" value="1"/>
</dbReference>
<dbReference type="GO" id="GO:0008360">
    <property type="term" value="P:regulation of cell shape"/>
    <property type="evidence" value="ECO:0007669"/>
    <property type="project" value="UniProtKB-KW"/>
</dbReference>
<dbReference type="InterPro" id="IPR036138">
    <property type="entry name" value="PBP_dimer_sf"/>
</dbReference>
<keyword evidence="6 13" id="KW-0812">Transmembrane</keyword>
<evidence type="ECO:0000256" key="1">
    <source>
        <dbReference type="ARBA" id="ARBA00004167"/>
    </source>
</evidence>
<dbReference type="Gene3D" id="3.40.710.10">
    <property type="entry name" value="DD-peptidase/beta-lactamase superfamily"/>
    <property type="match status" value="1"/>
</dbReference>
<protein>
    <submittedName>
        <fullName evidence="16">Penicillin-binding protein 2</fullName>
    </submittedName>
</protein>
<reference evidence="16 17" key="1">
    <citation type="journal article" date="2016" name="Nat. Commun.">
        <title>Thousands of microbial genomes shed light on interconnected biogeochemical processes in an aquifer system.</title>
        <authorList>
            <person name="Anantharaman K."/>
            <person name="Brown C.T."/>
            <person name="Hug L.A."/>
            <person name="Sharon I."/>
            <person name="Castelle C.J."/>
            <person name="Probst A.J."/>
            <person name="Thomas B.C."/>
            <person name="Singh A."/>
            <person name="Wilkins M.J."/>
            <person name="Karaoz U."/>
            <person name="Brodie E.L."/>
            <person name="Williams K.H."/>
            <person name="Hubbard S.S."/>
            <person name="Banfield J.F."/>
        </authorList>
    </citation>
    <scope>NUCLEOTIDE SEQUENCE [LARGE SCALE GENOMIC DNA]</scope>
</reference>
<proteinExistence type="predicted"/>
<organism evidence="16 17">
    <name type="scientific">Candidatus Falkowbacteria bacterium RIFOXYA2_FULL_47_9</name>
    <dbReference type="NCBI Taxonomy" id="1797995"/>
    <lineage>
        <taxon>Bacteria</taxon>
        <taxon>Candidatus Falkowiibacteriota</taxon>
    </lineage>
</organism>
<gene>
    <name evidence="16" type="ORF">A2242_01565</name>
</gene>
<keyword evidence="8" id="KW-0133">Cell shape</keyword>
<keyword evidence="9" id="KW-0573">Peptidoglycan synthesis</keyword>
<comment type="subcellular location">
    <subcellularLocation>
        <location evidence="2">Cell membrane</location>
    </subcellularLocation>
    <subcellularLocation>
        <location evidence="1">Membrane</location>
        <topology evidence="1">Single-pass membrane protein</topology>
    </subcellularLocation>
</comment>
<dbReference type="Gene3D" id="3.30.1390.30">
    <property type="entry name" value="Penicillin-binding protein 2a, domain 3"/>
    <property type="match status" value="1"/>
</dbReference>
<dbReference type="InterPro" id="IPR005311">
    <property type="entry name" value="PBP_dimer"/>
</dbReference>